<evidence type="ECO:0000256" key="3">
    <source>
        <dbReference type="ARBA" id="ARBA00022448"/>
    </source>
</evidence>
<evidence type="ECO:0000256" key="8">
    <source>
        <dbReference type="PROSITE-ProRule" id="PRU00282"/>
    </source>
</evidence>
<evidence type="ECO:0000256" key="6">
    <source>
        <dbReference type="ARBA" id="ARBA00022989"/>
    </source>
</evidence>
<sequence length="300" mass="33349">MNDSIVEVAAGAASGALSKTMMAPLDRLKLVVQLRSELSSKDAREAYKGPWRSLQKIFKEEGFLALWRGNTPTVLIQAGTSGMNFCFMDLFKKAAVDVFGEEQRFAQSFASAALGGATAITLFYPLGLMRTKLALDMGNDPREYPRGMRDVASKSVQSNGITSLFQGYGVALVSVTVYRMIHLGGYDYAKSELQRRQSFSSESHFKLLPLWQRVAVAQLVSVAATTFHYPFDSVRRRLMMQSDASKKRYANALDCTQQIFRNDGIRGFYQGLGTSYIRSVGAALLLLSYDFFKSILISQR</sequence>
<name>A0A9K3PCV7_9STRA</name>
<dbReference type="Proteomes" id="UP000693970">
    <property type="component" value="Unassembled WGS sequence"/>
</dbReference>
<keyword evidence="6" id="KW-1133">Transmembrane helix</keyword>
<evidence type="ECO:0000256" key="7">
    <source>
        <dbReference type="ARBA" id="ARBA00023128"/>
    </source>
</evidence>
<dbReference type="PROSITE" id="PS50920">
    <property type="entry name" value="SOLCAR"/>
    <property type="match status" value="3"/>
</dbReference>
<dbReference type="GO" id="GO:1990544">
    <property type="term" value="P:mitochondrial ATP transmembrane transport"/>
    <property type="evidence" value="ECO:0007669"/>
    <property type="project" value="InterPro"/>
</dbReference>
<comment type="function">
    <text evidence="10">Catalyzes the exchange of ADP and ATP across the membrane.</text>
</comment>
<dbReference type="EMBL" id="JAGRRH010000025">
    <property type="protein sequence ID" value="KAG7342011.1"/>
    <property type="molecule type" value="Genomic_DNA"/>
</dbReference>
<comment type="subcellular location">
    <subcellularLocation>
        <location evidence="10">Membrane</location>
        <topology evidence="10">Multi-pass membrane protein</topology>
    </subcellularLocation>
    <subcellularLocation>
        <location evidence="1">Mitochondrion inner membrane</location>
        <topology evidence="1">Multi-pass membrane protein</topology>
    </subcellularLocation>
</comment>
<dbReference type="OrthoDB" id="270584at2759"/>
<keyword evidence="5" id="KW-0999">Mitochondrion inner membrane</keyword>
<dbReference type="PANTHER" id="PTHR45635">
    <property type="entry name" value="ADP,ATP CARRIER PROTEIN 1-RELATED-RELATED"/>
    <property type="match status" value="1"/>
</dbReference>
<keyword evidence="4" id="KW-0677">Repeat</keyword>
<dbReference type="GO" id="GO:0005743">
    <property type="term" value="C:mitochondrial inner membrane"/>
    <property type="evidence" value="ECO:0007669"/>
    <property type="project" value="UniProtKB-SubCell"/>
</dbReference>
<feature type="repeat" description="Solcar" evidence="8">
    <location>
        <begin position="212"/>
        <end position="295"/>
    </location>
</feature>
<keyword evidence="7" id="KW-0496">Mitochondrion</keyword>
<dbReference type="GO" id="GO:0005471">
    <property type="term" value="F:ATP:ADP antiporter activity"/>
    <property type="evidence" value="ECO:0007669"/>
    <property type="project" value="UniProtKB-UniRule"/>
</dbReference>
<dbReference type="GO" id="GO:0140021">
    <property type="term" value="P:mitochondrial ADP transmembrane transport"/>
    <property type="evidence" value="ECO:0007669"/>
    <property type="project" value="InterPro"/>
</dbReference>
<dbReference type="AlphaFoldDB" id="A0A9K3PCV7"/>
<reference evidence="11" key="1">
    <citation type="journal article" date="2021" name="Sci. Rep.">
        <title>Diploid genomic architecture of Nitzschia inconspicua, an elite biomass production diatom.</title>
        <authorList>
            <person name="Oliver A."/>
            <person name="Podell S."/>
            <person name="Pinowska A."/>
            <person name="Traller J.C."/>
            <person name="Smith S.R."/>
            <person name="McClure R."/>
            <person name="Beliaev A."/>
            <person name="Bohutskyi P."/>
            <person name="Hill E.A."/>
            <person name="Rabines A."/>
            <person name="Zheng H."/>
            <person name="Allen L.Z."/>
            <person name="Kuo A."/>
            <person name="Grigoriev I.V."/>
            <person name="Allen A.E."/>
            <person name="Hazlebeck D."/>
            <person name="Allen E.E."/>
        </authorList>
    </citation>
    <scope>NUCLEOTIDE SEQUENCE</scope>
    <source>
        <strain evidence="11">Hildebrandi</strain>
    </source>
</reference>
<dbReference type="InterPro" id="IPR002113">
    <property type="entry name" value="ADT_euk_type"/>
</dbReference>
<organism evidence="11 12">
    <name type="scientific">Nitzschia inconspicua</name>
    <dbReference type="NCBI Taxonomy" id="303405"/>
    <lineage>
        <taxon>Eukaryota</taxon>
        <taxon>Sar</taxon>
        <taxon>Stramenopiles</taxon>
        <taxon>Ochrophyta</taxon>
        <taxon>Bacillariophyta</taxon>
        <taxon>Bacillariophyceae</taxon>
        <taxon>Bacillariophycidae</taxon>
        <taxon>Bacillariales</taxon>
        <taxon>Bacillariaceae</taxon>
        <taxon>Nitzschia</taxon>
    </lineage>
</organism>
<dbReference type="Pfam" id="PF00153">
    <property type="entry name" value="Mito_carr"/>
    <property type="match status" value="3"/>
</dbReference>
<evidence type="ECO:0000256" key="2">
    <source>
        <dbReference type="ARBA" id="ARBA00006375"/>
    </source>
</evidence>
<gene>
    <name evidence="11" type="ORF">IV203_007103</name>
</gene>
<dbReference type="PANTHER" id="PTHR45635:SF14">
    <property type="entry name" value="ADP_ATP TRANSLOCASE"/>
    <property type="match status" value="1"/>
</dbReference>
<feature type="repeat" description="Solcar" evidence="8">
    <location>
        <begin position="2"/>
        <end position="94"/>
    </location>
</feature>
<keyword evidence="12" id="KW-1185">Reference proteome</keyword>
<dbReference type="InterPro" id="IPR018108">
    <property type="entry name" value="MCP_transmembrane"/>
</dbReference>
<evidence type="ECO:0000256" key="1">
    <source>
        <dbReference type="ARBA" id="ARBA00004448"/>
    </source>
</evidence>
<evidence type="ECO:0000256" key="9">
    <source>
        <dbReference type="RuleBase" id="RU000488"/>
    </source>
</evidence>
<comment type="similarity">
    <text evidence="2 9">Belongs to the mitochondrial carrier (TC 2.A.29) family.</text>
</comment>
<evidence type="ECO:0000313" key="12">
    <source>
        <dbReference type="Proteomes" id="UP000693970"/>
    </source>
</evidence>
<keyword evidence="8 9" id="KW-0812">Transmembrane</keyword>
<keyword evidence="3 9" id="KW-0813">Transport</keyword>
<evidence type="ECO:0000313" key="11">
    <source>
        <dbReference type="EMBL" id="KAG7342011.1"/>
    </source>
</evidence>
<feature type="repeat" description="Solcar" evidence="8">
    <location>
        <begin position="103"/>
        <end position="192"/>
    </location>
</feature>
<evidence type="ECO:0000256" key="5">
    <source>
        <dbReference type="ARBA" id="ARBA00022792"/>
    </source>
</evidence>
<protein>
    <recommendedName>
        <fullName evidence="10">ADP/ATP translocase</fullName>
    </recommendedName>
    <alternativeName>
        <fullName evidence="10">ADP,ATP carrier protein</fullName>
    </alternativeName>
</protein>
<keyword evidence="8" id="KW-0472">Membrane</keyword>
<comment type="subunit">
    <text evidence="10">Monomer.</text>
</comment>
<reference evidence="11" key="2">
    <citation type="submission" date="2021-04" db="EMBL/GenBank/DDBJ databases">
        <authorList>
            <person name="Podell S."/>
        </authorList>
    </citation>
    <scope>NUCLEOTIDE SEQUENCE</scope>
    <source>
        <strain evidence="11">Hildebrandi</strain>
    </source>
</reference>
<evidence type="ECO:0000256" key="4">
    <source>
        <dbReference type="ARBA" id="ARBA00022737"/>
    </source>
</evidence>
<evidence type="ECO:0000256" key="10">
    <source>
        <dbReference type="RuleBase" id="RU368008"/>
    </source>
</evidence>
<comment type="caution">
    <text evidence="11">The sequence shown here is derived from an EMBL/GenBank/DDBJ whole genome shotgun (WGS) entry which is preliminary data.</text>
</comment>
<proteinExistence type="inferred from homology"/>
<accession>A0A9K3PCV7</accession>